<dbReference type="GO" id="GO:0005048">
    <property type="term" value="F:signal sequence binding"/>
    <property type="evidence" value="ECO:0007669"/>
    <property type="project" value="UniProtKB-UniRule"/>
</dbReference>
<gene>
    <name evidence="4" type="primary">napD</name>
    <name evidence="5" type="ORF">DIZ80_13410</name>
</gene>
<dbReference type="Proteomes" id="UP000254266">
    <property type="component" value="Unassembled WGS sequence"/>
</dbReference>
<comment type="caution">
    <text evidence="5">The sequence shown here is derived from an EMBL/GenBank/DDBJ whole genome shotgun (WGS) entry which is preliminary data.</text>
</comment>
<evidence type="ECO:0000256" key="4">
    <source>
        <dbReference type="HAMAP-Rule" id="MF_02200"/>
    </source>
</evidence>
<evidence type="ECO:0000313" key="6">
    <source>
        <dbReference type="Proteomes" id="UP000254266"/>
    </source>
</evidence>
<dbReference type="Gene3D" id="3.30.70.920">
    <property type="match status" value="1"/>
</dbReference>
<comment type="subcellular location">
    <subcellularLocation>
        <location evidence="1 4">Cytoplasm</location>
    </subcellularLocation>
</comment>
<dbReference type="PANTHER" id="PTHR38603">
    <property type="entry name" value="CHAPERONE NAPD"/>
    <property type="match status" value="1"/>
</dbReference>
<evidence type="ECO:0000313" key="5">
    <source>
        <dbReference type="EMBL" id="RDH81111.1"/>
    </source>
</evidence>
<dbReference type="HAMAP" id="MF_02200">
    <property type="entry name" value="NapD"/>
    <property type="match status" value="1"/>
</dbReference>
<dbReference type="AlphaFoldDB" id="A0A370D873"/>
<comment type="similarity">
    <text evidence="4">Belongs to the NapD family.</text>
</comment>
<accession>A0A370D873</accession>
<dbReference type="EMBL" id="QFXC01000013">
    <property type="protein sequence ID" value="RDH81111.1"/>
    <property type="molecule type" value="Genomic_DNA"/>
</dbReference>
<organism evidence="5 6">
    <name type="scientific">endosymbiont of Galathealinum brachiosum</name>
    <dbReference type="NCBI Taxonomy" id="2200906"/>
    <lineage>
        <taxon>Bacteria</taxon>
        <taxon>Pseudomonadati</taxon>
        <taxon>Pseudomonadota</taxon>
        <taxon>Gammaproteobacteria</taxon>
        <taxon>sulfur-oxidizing symbionts</taxon>
    </lineage>
</organism>
<comment type="subunit">
    <text evidence="4">Interacts with the cytoplasmic NapA precursor.</text>
</comment>
<sequence>MSKYNICSVLVHAKQGMIDSVKQTLEQQQGVEVHAVSEDGRIIVTVEDEYRKEVGERIMGFYEIDGVLSASMIYQFSDDEFNEQEIIELQSTEERMSA</sequence>
<dbReference type="PANTHER" id="PTHR38603:SF1">
    <property type="entry name" value="CHAPERONE NAPD"/>
    <property type="match status" value="1"/>
</dbReference>
<evidence type="ECO:0000256" key="3">
    <source>
        <dbReference type="ARBA" id="ARBA00023186"/>
    </source>
</evidence>
<dbReference type="Pfam" id="PF03927">
    <property type="entry name" value="NapD"/>
    <property type="match status" value="1"/>
</dbReference>
<dbReference type="InterPro" id="IPR005623">
    <property type="entry name" value="Chaperone_NapD_NO3_reduct"/>
</dbReference>
<protein>
    <recommendedName>
        <fullName evidence="4">Chaperone NapD</fullName>
    </recommendedName>
    <alternativeName>
        <fullName evidence="4">NapA signal peptide-binding chaperone NapD</fullName>
    </alternativeName>
</protein>
<keyword evidence="2 4" id="KW-0963">Cytoplasm</keyword>
<reference evidence="5 6" key="1">
    <citation type="journal article" date="2018" name="ISME J.">
        <title>Endosymbiont genomes yield clues of tubeworm success.</title>
        <authorList>
            <person name="Li Y."/>
            <person name="Liles M.R."/>
            <person name="Halanych K.M."/>
        </authorList>
    </citation>
    <scope>NUCLEOTIDE SEQUENCE [LARGE SCALE GENOMIC DNA]</scope>
    <source>
        <strain evidence="5">A1464</strain>
    </source>
</reference>
<proteinExistence type="inferred from homology"/>
<dbReference type="GO" id="GO:0051224">
    <property type="term" value="P:negative regulation of protein transport"/>
    <property type="evidence" value="ECO:0007669"/>
    <property type="project" value="UniProtKB-UniRule"/>
</dbReference>
<dbReference type="GO" id="GO:0005737">
    <property type="term" value="C:cytoplasm"/>
    <property type="evidence" value="ECO:0007669"/>
    <property type="project" value="UniProtKB-SubCell"/>
</dbReference>
<evidence type="ECO:0000256" key="2">
    <source>
        <dbReference type="ARBA" id="ARBA00022490"/>
    </source>
</evidence>
<keyword evidence="3 4" id="KW-0143">Chaperone</keyword>
<keyword evidence="6" id="KW-1185">Reference proteome</keyword>
<comment type="function">
    <text evidence="4">Chaperone for NapA, the catalytic subunit of the periplasmic nitrate reductase. It binds directly and specifically to the twin-arginine signal peptide of NapA, preventing premature interaction with the Tat translocase and premature export.</text>
</comment>
<evidence type="ECO:0000256" key="1">
    <source>
        <dbReference type="ARBA" id="ARBA00004496"/>
    </source>
</evidence>
<name>A0A370D873_9GAMM</name>